<dbReference type="SUPFAM" id="SSF55729">
    <property type="entry name" value="Acyl-CoA N-acyltransferases (Nat)"/>
    <property type="match status" value="1"/>
</dbReference>
<name>A0A3Q9IM80_9BACT</name>
<evidence type="ECO:0000256" key="1">
    <source>
        <dbReference type="ARBA" id="ARBA00005189"/>
    </source>
</evidence>
<evidence type="ECO:0000313" key="6">
    <source>
        <dbReference type="EMBL" id="AZS28581.1"/>
    </source>
</evidence>
<reference evidence="6 7" key="1">
    <citation type="submission" date="2018-10" db="EMBL/GenBank/DDBJ databases">
        <title>Butyricimonas faecalis sp. nov., isolated from human faeces and emended description of the genus Butyricimonas.</title>
        <authorList>
            <person name="Le Roy T."/>
            <person name="Van der Smissen P."/>
            <person name="Paquot A."/>
            <person name="Delzenne N."/>
            <person name="Muccioli G."/>
            <person name="Collet J.-F."/>
            <person name="Cani P.D."/>
        </authorList>
    </citation>
    <scope>NUCLEOTIDE SEQUENCE [LARGE SCALE GENOMIC DNA]</scope>
    <source>
        <strain evidence="6 7">H184</strain>
    </source>
</reference>
<dbReference type="InterPro" id="IPR052351">
    <property type="entry name" value="Ornithine_N-alpha-AT"/>
</dbReference>
<dbReference type="InterPro" id="IPR016181">
    <property type="entry name" value="Acyl_CoA_acyltransferase"/>
</dbReference>
<organism evidence="6 7">
    <name type="scientific">Butyricimonas faecalis</name>
    <dbReference type="NCBI Taxonomy" id="2093856"/>
    <lineage>
        <taxon>Bacteria</taxon>
        <taxon>Pseudomonadati</taxon>
        <taxon>Bacteroidota</taxon>
        <taxon>Bacteroidia</taxon>
        <taxon>Bacteroidales</taxon>
        <taxon>Odoribacteraceae</taxon>
        <taxon>Butyricimonas</taxon>
    </lineage>
</organism>
<keyword evidence="4" id="KW-0443">Lipid metabolism</keyword>
<gene>
    <name evidence="6" type="ORF">D8S85_02790</name>
</gene>
<dbReference type="RefSeq" id="WP_127074769.1">
    <property type="nucleotide sequence ID" value="NZ_CP032819.1"/>
</dbReference>
<dbReference type="Pfam" id="PF13444">
    <property type="entry name" value="Acetyltransf_5"/>
    <property type="match status" value="1"/>
</dbReference>
<protein>
    <submittedName>
        <fullName evidence="6">GNAT family N-acetyltransferase</fullName>
    </submittedName>
</protein>
<sequence length="317" mass="36614">MQPVIYPVNKAKLLAELTEERFIRKTNKGGNEIYSFNAFNSPNLMKEVGRLRELTFRTAGGGTGKEVDIDPFDVDEQVPYQQLIVWDPKEQEILGGYRYILCDNLPLNQEGEPNLATTELFRFSETFKKQYLPKMIELGRSFVQPLYQSTKMGRKSLFALDNLWDGLGALTVENPNMEYFFGKVTMYTSFNIEARDMILFFMRKYFKDTEKLVEPITPLEIHIDDNKLGKILCGNNYDEDYRILSRYVREHGENIPPLVNAYMSLSPSMKTFGTAINSGFGGVEETAILIKIADVYETKKARHISTYIPRILRLRKF</sequence>
<evidence type="ECO:0000256" key="5">
    <source>
        <dbReference type="ARBA" id="ARBA00023315"/>
    </source>
</evidence>
<dbReference type="GO" id="GO:0016746">
    <property type="term" value="F:acyltransferase activity"/>
    <property type="evidence" value="ECO:0007669"/>
    <property type="project" value="UniProtKB-KW"/>
</dbReference>
<comment type="pathway">
    <text evidence="1">Lipid metabolism.</text>
</comment>
<keyword evidence="7" id="KW-1185">Reference proteome</keyword>
<dbReference type="KEGG" id="buy:D8S85_02790"/>
<keyword evidence="5" id="KW-0012">Acyltransferase</keyword>
<accession>A0A3Q9IM80</accession>
<evidence type="ECO:0000256" key="2">
    <source>
        <dbReference type="ARBA" id="ARBA00022516"/>
    </source>
</evidence>
<dbReference type="OrthoDB" id="1113830at2"/>
<dbReference type="Proteomes" id="UP000270673">
    <property type="component" value="Chromosome"/>
</dbReference>
<keyword evidence="2" id="KW-0444">Lipid biosynthesis</keyword>
<dbReference type="PANTHER" id="PTHR37323">
    <property type="entry name" value="GCN5-RELATED N-ACETYLTRANSFERASE"/>
    <property type="match status" value="1"/>
</dbReference>
<proteinExistence type="predicted"/>
<evidence type="ECO:0000313" key="7">
    <source>
        <dbReference type="Proteomes" id="UP000270673"/>
    </source>
</evidence>
<dbReference type="AlphaFoldDB" id="A0A3Q9IM80"/>
<evidence type="ECO:0000256" key="4">
    <source>
        <dbReference type="ARBA" id="ARBA00023098"/>
    </source>
</evidence>
<dbReference type="PANTHER" id="PTHR37323:SF1">
    <property type="entry name" value="L-ORNITHINE N(ALPHA)-ACYLTRANSFERASE"/>
    <property type="match status" value="1"/>
</dbReference>
<dbReference type="EMBL" id="CP032819">
    <property type="protein sequence ID" value="AZS28581.1"/>
    <property type="molecule type" value="Genomic_DNA"/>
</dbReference>
<keyword evidence="3 6" id="KW-0808">Transferase</keyword>
<dbReference type="GO" id="GO:0006629">
    <property type="term" value="P:lipid metabolic process"/>
    <property type="evidence" value="ECO:0007669"/>
    <property type="project" value="UniProtKB-KW"/>
</dbReference>
<evidence type="ECO:0000256" key="3">
    <source>
        <dbReference type="ARBA" id="ARBA00022679"/>
    </source>
</evidence>